<comment type="caution">
    <text evidence="2">The sequence shown here is derived from an EMBL/GenBank/DDBJ whole genome shotgun (WGS) entry which is preliminary data.</text>
</comment>
<protein>
    <submittedName>
        <fullName evidence="2">Uncharacterized protein</fullName>
    </submittedName>
</protein>
<feature type="transmembrane region" description="Helical" evidence="1">
    <location>
        <begin position="100"/>
        <end position="120"/>
    </location>
</feature>
<evidence type="ECO:0000256" key="1">
    <source>
        <dbReference type="SAM" id="Phobius"/>
    </source>
</evidence>
<dbReference type="EMBL" id="BRXU01000005">
    <property type="protein sequence ID" value="GLC52158.1"/>
    <property type="molecule type" value="Genomic_DNA"/>
</dbReference>
<keyword evidence="1" id="KW-0812">Transmembrane</keyword>
<keyword evidence="1" id="KW-1133">Transmembrane helix</keyword>
<organism evidence="2 3">
    <name type="scientific">Pleodorina starrii</name>
    <dbReference type="NCBI Taxonomy" id="330485"/>
    <lineage>
        <taxon>Eukaryota</taxon>
        <taxon>Viridiplantae</taxon>
        <taxon>Chlorophyta</taxon>
        <taxon>core chlorophytes</taxon>
        <taxon>Chlorophyceae</taxon>
        <taxon>CS clade</taxon>
        <taxon>Chlamydomonadales</taxon>
        <taxon>Volvocaceae</taxon>
        <taxon>Pleodorina</taxon>
    </lineage>
</organism>
<evidence type="ECO:0000313" key="2">
    <source>
        <dbReference type="EMBL" id="GLC52158.1"/>
    </source>
</evidence>
<keyword evidence="3" id="KW-1185">Reference proteome</keyword>
<evidence type="ECO:0000313" key="3">
    <source>
        <dbReference type="Proteomes" id="UP001165080"/>
    </source>
</evidence>
<gene>
    <name evidence="2" type="primary">PLEST009554</name>
    <name evidence="2" type="ORF">PLESTB_000589400</name>
</gene>
<feature type="transmembrane region" description="Helical" evidence="1">
    <location>
        <begin position="43"/>
        <end position="64"/>
    </location>
</feature>
<dbReference type="Proteomes" id="UP001165080">
    <property type="component" value="Unassembled WGS sequence"/>
</dbReference>
<name>A0A9W6BHL9_9CHLO</name>
<feature type="transmembrane region" description="Helical" evidence="1">
    <location>
        <begin position="71"/>
        <end position="94"/>
    </location>
</feature>
<proteinExistence type="predicted"/>
<accession>A0A9W6BHL9</accession>
<sequence length="166" mass="16076">MTCDLGSGGALEKMAAMGSGAASETGIGAEKVVAIAWEKKAPVAATAAVVMAAGAVTAAVAMAAGAVTAAVAMAAGAVTTAAVVMAAGAVTAAVVMATVVAGAATVAAAVAATAVVGPLLRSRGLARRPGSRSRHPGRQCSYVRSPNCVGTAVRLRRWRCSRNRTG</sequence>
<keyword evidence="1" id="KW-0472">Membrane</keyword>
<dbReference type="AlphaFoldDB" id="A0A9W6BHL9"/>
<reference evidence="2 3" key="1">
    <citation type="journal article" date="2023" name="Commun. Biol.">
        <title>Reorganization of the ancestral sex-determining regions during the evolution of trioecy in Pleodorina starrii.</title>
        <authorList>
            <person name="Takahashi K."/>
            <person name="Suzuki S."/>
            <person name="Kawai-Toyooka H."/>
            <person name="Yamamoto K."/>
            <person name="Hamaji T."/>
            <person name="Ootsuki R."/>
            <person name="Yamaguchi H."/>
            <person name="Kawachi M."/>
            <person name="Higashiyama T."/>
            <person name="Nozaki H."/>
        </authorList>
    </citation>
    <scope>NUCLEOTIDE SEQUENCE [LARGE SCALE GENOMIC DNA]</scope>
    <source>
        <strain evidence="2 3">NIES-4479</strain>
    </source>
</reference>